<feature type="compositionally biased region" description="Gly residues" evidence="1">
    <location>
        <begin position="209"/>
        <end position="226"/>
    </location>
</feature>
<name>A0AAD3DTW7_9CHLO</name>
<feature type="non-terminal residue" evidence="3">
    <location>
        <position position="352"/>
    </location>
</feature>
<gene>
    <name evidence="3" type="ORF">Agub_g7166</name>
</gene>
<feature type="non-terminal residue" evidence="3">
    <location>
        <position position="1"/>
    </location>
</feature>
<reference evidence="3 4" key="1">
    <citation type="journal article" date="2021" name="Sci. Rep.">
        <title>Genome sequencing of the multicellular alga Astrephomene provides insights into convergent evolution of germ-soma differentiation.</title>
        <authorList>
            <person name="Yamashita S."/>
            <person name="Yamamoto K."/>
            <person name="Matsuzaki R."/>
            <person name="Suzuki S."/>
            <person name="Yamaguchi H."/>
            <person name="Hirooka S."/>
            <person name="Minakuchi Y."/>
            <person name="Miyagishima S."/>
            <person name="Kawachi M."/>
            <person name="Toyoda A."/>
            <person name="Nozaki H."/>
        </authorList>
    </citation>
    <scope>NUCLEOTIDE SEQUENCE [LARGE SCALE GENOMIC DNA]</scope>
    <source>
        <strain evidence="3 4">NIES-4017</strain>
    </source>
</reference>
<feature type="compositionally biased region" description="Basic residues" evidence="1">
    <location>
        <begin position="197"/>
        <end position="206"/>
    </location>
</feature>
<feature type="compositionally biased region" description="Acidic residues" evidence="1">
    <location>
        <begin position="308"/>
        <end position="323"/>
    </location>
</feature>
<dbReference type="PANTHER" id="PTHR45865:SF1">
    <property type="entry name" value="E3 UBIQUITIN-PROTEIN LIGASE SHPRH"/>
    <property type="match status" value="1"/>
</dbReference>
<accession>A0AAD3DTW7</accession>
<dbReference type="Proteomes" id="UP001054857">
    <property type="component" value="Unassembled WGS sequence"/>
</dbReference>
<dbReference type="InterPro" id="IPR038718">
    <property type="entry name" value="SNF2-like_sf"/>
</dbReference>
<organism evidence="3 4">
    <name type="scientific">Astrephomene gubernaculifera</name>
    <dbReference type="NCBI Taxonomy" id="47775"/>
    <lineage>
        <taxon>Eukaryota</taxon>
        <taxon>Viridiplantae</taxon>
        <taxon>Chlorophyta</taxon>
        <taxon>core chlorophytes</taxon>
        <taxon>Chlorophyceae</taxon>
        <taxon>CS clade</taxon>
        <taxon>Chlamydomonadales</taxon>
        <taxon>Astrephomenaceae</taxon>
        <taxon>Astrephomene</taxon>
    </lineage>
</organism>
<evidence type="ECO:0000313" key="3">
    <source>
        <dbReference type="EMBL" id="GFR45751.1"/>
    </source>
</evidence>
<feature type="domain" description="SNF2 N-terminal" evidence="2">
    <location>
        <begin position="78"/>
        <end position="155"/>
    </location>
</feature>
<proteinExistence type="predicted"/>
<dbReference type="PANTHER" id="PTHR45865">
    <property type="entry name" value="E3 UBIQUITIN-PROTEIN LIGASE SHPRH FAMILY MEMBER"/>
    <property type="match status" value="1"/>
</dbReference>
<feature type="region of interest" description="Disordered" evidence="1">
    <location>
        <begin position="1"/>
        <end position="39"/>
    </location>
</feature>
<dbReference type="InterPro" id="IPR000330">
    <property type="entry name" value="SNF2_N"/>
</dbReference>
<dbReference type="GO" id="GO:0005524">
    <property type="term" value="F:ATP binding"/>
    <property type="evidence" value="ECO:0007669"/>
    <property type="project" value="InterPro"/>
</dbReference>
<dbReference type="InterPro" id="IPR027417">
    <property type="entry name" value="P-loop_NTPase"/>
</dbReference>
<keyword evidence="4" id="KW-1185">Reference proteome</keyword>
<evidence type="ECO:0000256" key="1">
    <source>
        <dbReference type="SAM" id="MobiDB-lite"/>
    </source>
</evidence>
<dbReference type="EMBL" id="BMAR01000010">
    <property type="protein sequence ID" value="GFR45751.1"/>
    <property type="molecule type" value="Genomic_DNA"/>
</dbReference>
<dbReference type="SUPFAM" id="SSF52540">
    <property type="entry name" value="P-loop containing nucleoside triphosphate hydrolases"/>
    <property type="match status" value="1"/>
</dbReference>
<feature type="compositionally biased region" description="Low complexity" evidence="1">
    <location>
        <begin position="330"/>
        <end position="352"/>
    </location>
</feature>
<feature type="compositionally biased region" description="Low complexity" evidence="1">
    <location>
        <begin position="273"/>
        <end position="286"/>
    </location>
</feature>
<dbReference type="Pfam" id="PF00176">
    <property type="entry name" value="SNF2-rel_dom"/>
    <property type="match status" value="1"/>
</dbReference>
<sequence>KGRGRRGGGGKRGAAASDGAAGGTAAAGGGVGGGDAAGVCEHMRGKRRGRGKQRCEICEANLAPRADPEQVGPQDQQQPSPSSTYCGATLVVCPLVALIQWRGEIARFTAPGALKVVVYHGGRRGQVAGGSEGAALREADVVLTTYSVVESEYRRCMLPDKVQCSYCGKRFYPERLKVHLRFFCGPNAVKSEALARQQRKDKKTKKQSPGGGGGSGGGGSGGGKNGNGKRPRLTGLRSMFAPVPTAEDEDDEEACGGGGGGGTQAVGSGSGAGPSSAAAAAAAAAPSKRRKTGGGGGATAAAAADGGGSEDEDEGGEGSDDDGGDRGLMSAEAAAWSKAARAASAAAAAKRK</sequence>
<protein>
    <recommendedName>
        <fullName evidence="2">SNF2 N-terminal domain-containing protein</fullName>
    </recommendedName>
</protein>
<evidence type="ECO:0000259" key="2">
    <source>
        <dbReference type="Pfam" id="PF00176"/>
    </source>
</evidence>
<dbReference type="InterPro" id="IPR052583">
    <property type="entry name" value="ATP-helicase/E3_Ub-Ligase"/>
</dbReference>
<feature type="compositionally biased region" description="Gly residues" evidence="1">
    <location>
        <begin position="20"/>
        <end position="36"/>
    </location>
</feature>
<evidence type="ECO:0000313" key="4">
    <source>
        <dbReference type="Proteomes" id="UP001054857"/>
    </source>
</evidence>
<feature type="compositionally biased region" description="Gly residues" evidence="1">
    <location>
        <begin position="255"/>
        <end position="272"/>
    </location>
</feature>
<feature type="region of interest" description="Disordered" evidence="1">
    <location>
        <begin position="194"/>
        <end position="352"/>
    </location>
</feature>
<comment type="caution">
    <text evidence="3">The sequence shown here is derived from an EMBL/GenBank/DDBJ whole genome shotgun (WGS) entry which is preliminary data.</text>
</comment>
<dbReference type="AlphaFoldDB" id="A0AAD3DTW7"/>
<dbReference type="Gene3D" id="3.40.50.10810">
    <property type="entry name" value="Tandem AAA-ATPase domain"/>
    <property type="match status" value="1"/>
</dbReference>